<dbReference type="RefSeq" id="WP_045175064.1">
    <property type="nucleotide sequence ID" value="NZ_CP139957.1"/>
</dbReference>
<keyword evidence="1" id="KW-0812">Transmembrane</keyword>
<evidence type="ECO:0000313" key="2">
    <source>
        <dbReference type="EMBL" id="WPX07739.1"/>
    </source>
</evidence>
<evidence type="ECO:0000313" key="3">
    <source>
        <dbReference type="Proteomes" id="UP001322744"/>
    </source>
</evidence>
<name>A0ABZ0TZY6_9FIRM</name>
<gene>
    <name evidence="2" type="ORF">SOJ16_001567</name>
</gene>
<reference evidence="2 3" key="1">
    <citation type="submission" date="2023-12" db="EMBL/GenBank/DDBJ databases">
        <authorList>
            <person name="Manesh M.J.H."/>
            <person name="Bing R.G."/>
            <person name="Willard D.J."/>
            <person name="Kelly R.M."/>
        </authorList>
    </citation>
    <scope>NUCLEOTIDE SEQUENCE [LARGE SCALE GENOMIC DNA]</scope>
    <source>
        <strain evidence="2 3">DSM 8977</strain>
    </source>
</reference>
<keyword evidence="1" id="KW-0472">Membrane</keyword>
<protein>
    <submittedName>
        <fullName evidence="2">Uncharacterized protein</fullName>
    </submittedName>
</protein>
<keyword evidence="1" id="KW-1133">Transmembrane helix</keyword>
<sequence>MSVEYISGSIIKNIIAGLNRYLILQLTWVIAVYYFVLNSLFQLLREAVGVKINLSNVTKFWKLITLF</sequence>
<feature type="transmembrane region" description="Helical" evidence="1">
    <location>
        <begin position="21"/>
        <end position="41"/>
    </location>
</feature>
<dbReference type="EMBL" id="CP139957">
    <property type="protein sequence ID" value="WPX07739.1"/>
    <property type="molecule type" value="Genomic_DNA"/>
</dbReference>
<dbReference type="Proteomes" id="UP001322744">
    <property type="component" value="Chromosome"/>
</dbReference>
<proteinExistence type="predicted"/>
<organism evidence="2 3">
    <name type="scientific">Anaerocellum danielii</name>
    <dbReference type="NCBI Taxonomy" id="1387557"/>
    <lineage>
        <taxon>Bacteria</taxon>
        <taxon>Bacillati</taxon>
        <taxon>Bacillota</taxon>
        <taxon>Bacillota incertae sedis</taxon>
        <taxon>Caldicellulosiruptorales</taxon>
        <taxon>Caldicellulosiruptoraceae</taxon>
        <taxon>Anaerocellum</taxon>
    </lineage>
</organism>
<evidence type="ECO:0000256" key="1">
    <source>
        <dbReference type="SAM" id="Phobius"/>
    </source>
</evidence>
<accession>A0ABZ0TZY6</accession>
<keyword evidence="3" id="KW-1185">Reference proteome</keyword>